<reference evidence="3" key="2">
    <citation type="journal article" date="2017" name="Nat. Plants">
        <title>The Aegilops tauschii genome reveals multiple impacts of transposons.</title>
        <authorList>
            <person name="Zhao G."/>
            <person name="Zou C."/>
            <person name="Li K."/>
            <person name="Wang K."/>
            <person name="Li T."/>
            <person name="Gao L."/>
            <person name="Zhang X."/>
            <person name="Wang H."/>
            <person name="Yang Z."/>
            <person name="Liu X."/>
            <person name="Jiang W."/>
            <person name="Mao L."/>
            <person name="Kong X."/>
            <person name="Jiao Y."/>
            <person name="Jia J."/>
        </authorList>
    </citation>
    <scope>NUCLEOTIDE SEQUENCE [LARGE SCALE GENOMIC DNA]</scope>
    <source>
        <strain evidence="3">cv. AL8/78</strain>
    </source>
</reference>
<evidence type="ECO:0000256" key="1">
    <source>
        <dbReference type="SAM" id="MobiDB-lite"/>
    </source>
</evidence>
<reference evidence="2" key="3">
    <citation type="journal article" date="2017" name="Nature">
        <title>Genome sequence of the progenitor of the wheat D genome Aegilops tauschii.</title>
        <authorList>
            <person name="Luo M.C."/>
            <person name="Gu Y.Q."/>
            <person name="Puiu D."/>
            <person name="Wang H."/>
            <person name="Twardziok S.O."/>
            <person name="Deal K.R."/>
            <person name="Huo N."/>
            <person name="Zhu T."/>
            <person name="Wang L."/>
            <person name="Wang Y."/>
            <person name="McGuire P.E."/>
            <person name="Liu S."/>
            <person name="Long H."/>
            <person name="Ramasamy R.K."/>
            <person name="Rodriguez J.C."/>
            <person name="Van S.L."/>
            <person name="Yuan L."/>
            <person name="Wang Z."/>
            <person name="Xia Z."/>
            <person name="Xiao L."/>
            <person name="Anderson O.D."/>
            <person name="Ouyang S."/>
            <person name="Liang Y."/>
            <person name="Zimin A.V."/>
            <person name="Pertea G."/>
            <person name="Qi P."/>
            <person name="Bennetzen J.L."/>
            <person name="Dai X."/>
            <person name="Dawson M.W."/>
            <person name="Muller H.G."/>
            <person name="Kugler K."/>
            <person name="Rivarola-Duarte L."/>
            <person name="Spannagl M."/>
            <person name="Mayer K.F.X."/>
            <person name="Lu F.H."/>
            <person name="Bevan M.W."/>
            <person name="Leroy P."/>
            <person name="Li P."/>
            <person name="You F.M."/>
            <person name="Sun Q."/>
            <person name="Liu Z."/>
            <person name="Lyons E."/>
            <person name="Wicker T."/>
            <person name="Salzberg S.L."/>
            <person name="Devos K.M."/>
            <person name="Dvorak J."/>
        </authorList>
    </citation>
    <scope>NUCLEOTIDE SEQUENCE [LARGE SCALE GENOMIC DNA]</scope>
    <source>
        <strain evidence="2">cv. AL8/78</strain>
    </source>
</reference>
<feature type="compositionally biased region" description="Polar residues" evidence="1">
    <location>
        <begin position="93"/>
        <end position="108"/>
    </location>
</feature>
<accession>A0A453MVJ4</accession>
<dbReference type="Gramene" id="AET6Gv20105800.3">
    <property type="protein sequence ID" value="AET6Gv20105800.3"/>
    <property type="gene ID" value="AET6Gv20105800"/>
</dbReference>
<proteinExistence type="predicted"/>
<name>A0A453MVJ4_AEGTS</name>
<keyword evidence="3" id="KW-1185">Reference proteome</keyword>
<reference evidence="3" key="1">
    <citation type="journal article" date="2014" name="Science">
        <title>Ancient hybridizations among the ancestral genomes of bread wheat.</title>
        <authorList>
            <consortium name="International Wheat Genome Sequencing Consortium,"/>
            <person name="Marcussen T."/>
            <person name="Sandve S.R."/>
            <person name="Heier L."/>
            <person name="Spannagl M."/>
            <person name="Pfeifer M."/>
            <person name="Jakobsen K.S."/>
            <person name="Wulff B.B."/>
            <person name="Steuernagel B."/>
            <person name="Mayer K.F."/>
            <person name="Olsen O.A."/>
        </authorList>
    </citation>
    <scope>NUCLEOTIDE SEQUENCE [LARGE SCALE GENOMIC DNA]</scope>
    <source>
        <strain evidence="3">cv. AL8/78</strain>
    </source>
</reference>
<dbReference type="AlphaFoldDB" id="A0A453MVJ4"/>
<evidence type="ECO:0000313" key="3">
    <source>
        <dbReference type="Proteomes" id="UP000015105"/>
    </source>
</evidence>
<dbReference type="Proteomes" id="UP000015105">
    <property type="component" value="Chromosome 6D"/>
</dbReference>
<feature type="region of interest" description="Disordered" evidence="1">
    <location>
        <begin position="41"/>
        <end position="149"/>
    </location>
</feature>
<dbReference type="EnsemblPlants" id="AET6Gv20105800.3">
    <property type="protein sequence ID" value="AET6Gv20105800.3"/>
    <property type="gene ID" value="AET6Gv20105800"/>
</dbReference>
<reference evidence="2" key="5">
    <citation type="journal article" date="2021" name="G3 (Bethesda)">
        <title>Aegilops tauschii genome assembly Aet v5.0 features greater sequence contiguity and improved annotation.</title>
        <authorList>
            <person name="Wang L."/>
            <person name="Zhu T."/>
            <person name="Rodriguez J.C."/>
            <person name="Deal K.R."/>
            <person name="Dubcovsky J."/>
            <person name="McGuire P.E."/>
            <person name="Lux T."/>
            <person name="Spannagl M."/>
            <person name="Mayer K.F.X."/>
            <person name="Baldrich P."/>
            <person name="Meyers B.C."/>
            <person name="Huo N."/>
            <person name="Gu Y.Q."/>
            <person name="Zhou H."/>
            <person name="Devos K.M."/>
            <person name="Bennetzen J.L."/>
            <person name="Unver T."/>
            <person name="Budak H."/>
            <person name="Gulick P.J."/>
            <person name="Galiba G."/>
            <person name="Kalapos B."/>
            <person name="Nelson D.R."/>
            <person name="Li P."/>
            <person name="You F.M."/>
            <person name="Luo M.C."/>
            <person name="Dvorak J."/>
        </authorList>
    </citation>
    <scope>NUCLEOTIDE SEQUENCE [LARGE SCALE GENOMIC DNA]</scope>
    <source>
        <strain evidence="2">cv. AL8/78</strain>
    </source>
</reference>
<sequence length="149" mass="15793">MGRGGGRDSPSCAFFFLRIPSCAVSNRHPFARAGPQLVGGRKLEAAPGHGPPSQRRRLLRPLELTPSTTAPRSPPSPPTRPYSKPQAERWGRSSRQAEITSTASVTGQRPTGLGLRPRRLIARRVTSAANGAGSRAGRGGATLNPHSTE</sequence>
<reference evidence="2" key="4">
    <citation type="submission" date="2019-03" db="UniProtKB">
        <authorList>
            <consortium name="EnsemblPlants"/>
        </authorList>
    </citation>
    <scope>IDENTIFICATION</scope>
</reference>
<feature type="compositionally biased region" description="Low complexity" evidence="1">
    <location>
        <begin position="61"/>
        <end position="71"/>
    </location>
</feature>
<organism evidence="2 3">
    <name type="scientific">Aegilops tauschii subsp. strangulata</name>
    <name type="common">Goatgrass</name>
    <dbReference type="NCBI Taxonomy" id="200361"/>
    <lineage>
        <taxon>Eukaryota</taxon>
        <taxon>Viridiplantae</taxon>
        <taxon>Streptophyta</taxon>
        <taxon>Embryophyta</taxon>
        <taxon>Tracheophyta</taxon>
        <taxon>Spermatophyta</taxon>
        <taxon>Magnoliopsida</taxon>
        <taxon>Liliopsida</taxon>
        <taxon>Poales</taxon>
        <taxon>Poaceae</taxon>
        <taxon>BOP clade</taxon>
        <taxon>Pooideae</taxon>
        <taxon>Triticodae</taxon>
        <taxon>Triticeae</taxon>
        <taxon>Triticinae</taxon>
        <taxon>Aegilops</taxon>
    </lineage>
</organism>
<evidence type="ECO:0000313" key="2">
    <source>
        <dbReference type="EnsemblPlants" id="AET6Gv20105800.3"/>
    </source>
</evidence>
<protein>
    <submittedName>
        <fullName evidence="2">Uncharacterized protein</fullName>
    </submittedName>
</protein>